<evidence type="ECO:0000256" key="4">
    <source>
        <dbReference type="ARBA" id="ARBA00022837"/>
    </source>
</evidence>
<name>A0A173Y4F5_9FIRM</name>
<evidence type="ECO:0000256" key="2">
    <source>
        <dbReference type="ARBA" id="ARBA00022723"/>
    </source>
</evidence>
<keyword evidence="4" id="KW-0106">Calcium</keyword>
<dbReference type="SUPFAM" id="SSF53649">
    <property type="entry name" value="Alkaline phosphatase-like"/>
    <property type="match status" value="1"/>
</dbReference>
<dbReference type="Pfam" id="PF00884">
    <property type="entry name" value="Sulfatase"/>
    <property type="match status" value="1"/>
</dbReference>
<keyword evidence="3 6" id="KW-0378">Hydrolase</keyword>
<dbReference type="PROSITE" id="PS00523">
    <property type="entry name" value="SULFATASE_1"/>
    <property type="match status" value="1"/>
</dbReference>
<accession>A0A173Y4F5</accession>
<dbReference type="EC" id="3.1.6.6" evidence="6"/>
<gene>
    <name evidence="6" type="primary">betC_3</name>
    <name evidence="6" type="ORF">ERS852407_00620</name>
</gene>
<dbReference type="GO" id="GO:0004065">
    <property type="term" value="F:arylsulfatase activity"/>
    <property type="evidence" value="ECO:0007669"/>
    <property type="project" value="TreeGrafter"/>
</dbReference>
<evidence type="ECO:0000313" key="7">
    <source>
        <dbReference type="Proteomes" id="UP000095651"/>
    </source>
</evidence>
<dbReference type="InterPro" id="IPR024607">
    <property type="entry name" value="Sulfatase_CS"/>
</dbReference>
<dbReference type="InterPro" id="IPR050738">
    <property type="entry name" value="Sulfatase"/>
</dbReference>
<dbReference type="GO" id="GO:0047753">
    <property type="term" value="F:choline-sulfatase activity"/>
    <property type="evidence" value="ECO:0007669"/>
    <property type="project" value="UniProtKB-EC"/>
</dbReference>
<evidence type="ECO:0000313" key="6">
    <source>
        <dbReference type="EMBL" id="CUN58067.1"/>
    </source>
</evidence>
<dbReference type="AlphaFoldDB" id="A0A173Y4F5"/>
<evidence type="ECO:0000259" key="5">
    <source>
        <dbReference type="Pfam" id="PF00884"/>
    </source>
</evidence>
<dbReference type="PANTHER" id="PTHR42693:SF53">
    <property type="entry name" value="ENDO-4-O-SULFATASE"/>
    <property type="match status" value="1"/>
</dbReference>
<feature type="domain" description="Sulfatase N-terminal" evidence="5">
    <location>
        <begin position="5"/>
        <end position="390"/>
    </location>
</feature>
<dbReference type="InterPro" id="IPR017850">
    <property type="entry name" value="Alkaline_phosphatase_core_sf"/>
</dbReference>
<dbReference type="EMBL" id="CYZE01000001">
    <property type="protein sequence ID" value="CUN58067.1"/>
    <property type="molecule type" value="Genomic_DNA"/>
</dbReference>
<dbReference type="Gene3D" id="3.40.720.10">
    <property type="entry name" value="Alkaline Phosphatase, subunit A"/>
    <property type="match status" value="1"/>
</dbReference>
<dbReference type="EC" id="3.1.6.-" evidence="6"/>
<evidence type="ECO:0000256" key="1">
    <source>
        <dbReference type="ARBA" id="ARBA00008779"/>
    </source>
</evidence>
<evidence type="ECO:0000256" key="3">
    <source>
        <dbReference type="ARBA" id="ARBA00022801"/>
    </source>
</evidence>
<organism evidence="6 7">
    <name type="scientific">Hungatella hathewayi</name>
    <dbReference type="NCBI Taxonomy" id="154046"/>
    <lineage>
        <taxon>Bacteria</taxon>
        <taxon>Bacillati</taxon>
        <taxon>Bacillota</taxon>
        <taxon>Clostridia</taxon>
        <taxon>Lachnospirales</taxon>
        <taxon>Lachnospiraceae</taxon>
        <taxon>Hungatella</taxon>
    </lineage>
</organism>
<dbReference type="RefSeq" id="WP_055652942.1">
    <property type="nucleotide sequence ID" value="NZ_CABIXC010000001.1"/>
</dbReference>
<dbReference type="Proteomes" id="UP000095651">
    <property type="component" value="Unassembled WGS sequence"/>
</dbReference>
<reference evidence="6 7" key="1">
    <citation type="submission" date="2015-09" db="EMBL/GenBank/DDBJ databases">
        <authorList>
            <consortium name="Pathogen Informatics"/>
        </authorList>
    </citation>
    <scope>NUCLEOTIDE SEQUENCE [LARGE SCALE GENOMIC DNA]</scope>
    <source>
        <strain evidence="6 7">2789STDY5608850</strain>
    </source>
</reference>
<protein>
    <submittedName>
        <fullName evidence="6">Putative sulfatase</fullName>
        <ecNumber evidence="6">3.1.6.-</ecNumber>
        <ecNumber evidence="6">3.1.6.6</ecNumber>
    </submittedName>
</protein>
<proteinExistence type="inferred from homology"/>
<dbReference type="PANTHER" id="PTHR42693">
    <property type="entry name" value="ARYLSULFATASE FAMILY MEMBER"/>
    <property type="match status" value="1"/>
</dbReference>
<dbReference type="GO" id="GO:0046872">
    <property type="term" value="F:metal ion binding"/>
    <property type="evidence" value="ECO:0007669"/>
    <property type="project" value="UniProtKB-KW"/>
</dbReference>
<sequence>MSQKPNIIFIQNDHQAYYHWEWENGPVPMRPNFMKLAAEGACFTHSYCATPLCGPTRRTMLTGLFAHTHKQYHNYTDPPYDHEVYLDTLAEAGYDNYYFGKWHAGPGAANEHHCRGFSRTDYSNPYIQPEYKEYLKRYNLPQALHHIDRYFDIPEISSRGDWAECADDVDYQCKANWCGEHAVGSTLTPKETHESFFLATLACEQLEKLAKSESDQPFSLRVDFWGPHQPHFPTQEFLDLYPKEDFVLPEYGSYRNRLQGKPGAYYRERSSPFGKDDQLIIPSAVNWDEWTEIIRHAFAHITMLDAAGGMIVDKLKELGLDKNTMIIWTTDHGDALASQGGHFDKGSYMSEEVMRIPCAVKWDGVIPAGQVRDELISTIDYPVTILDAAGTAFTKDKVHGRSLLPLLTGKTDQWDDDLMAETFGHGYGEDINSRMLVHGDYKLIANKESIAELYNLRTDPFELHNLYEDPAFADVRADLENRLRVWQKRTDDPVEVL</sequence>
<keyword evidence="2" id="KW-0479">Metal-binding</keyword>
<comment type="similarity">
    <text evidence="1">Belongs to the sulfatase family.</text>
</comment>
<dbReference type="InterPro" id="IPR000917">
    <property type="entry name" value="Sulfatase_N"/>
</dbReference>